<gene>
    <name evidence="4" type="primary">At1g49730_13</name>
    <name evidence="4" type="ORF">g.71162</name>
</gene>
<dbReference type="GO" id="GO:0004672">
    <property type="term" value="F:protein kinase activity"/>
    <property type="evidence" value="ECO:0007669"/>
    <property type="project" value="InterPro"/>
</dbReference>
<dbReference type="Pfam" id="PF07714">
    <property type="entry name" value="PK_Tyr_Ser-Thr"/>
    <property type="match status" value="1"/>
</dbReference>
<dbReference type="FunFam" id="3.30.200.20:FF:000521">
    <property type="entry name" value="Protein kinase superfamily protein"/>
    <property type="match status" value="1"/>
</dbReference>
<keyword evidence="1" id="KW-0547">Nucleotide-binding</keyword>
<evidence type="ECO:0000259" key="3">
    <source>
        <dbReference type="PROSITE" id="PS50011"/>
    </source>
</evidence>
<evidence type="ECO:0000256" key="1">
    <source>
        <dbReference type="ARBA" id="ARBA00022741"/>
    </source>
</evidence>
<keyword evidence="4" id="KW-0418">Kinase</keyword>
<reference evidence="4" key="1">
    <citation type="submission" date="2015-07" db="EMBL/GenBank/DDBJ databases">
        <title>Transcriptome Assembly of Anthurium amnicola.</title>
        <authorList>
            <person name="Suzuki J."/>
        </authorList>
    </citation>
    <scope>NUCLEOTIDE SEQUENCE</scope>
</reference>
<dbReference type="GO" id="GO:0005524">
    <property type="term" value="F:ATP binding"/>
    <property type="evidence" value="ECO:0007669"/>
    <property type="project" value="UniProtKB-KW"/>
</dbReference>
<dbReference type="InterPro" id="IPR011009">
    <property type="entry name" value="Kinase-like_dom_sf"/>
</dbReference>
<dbReference type="Gene3D" id="1.10.510.10">
    <property type="entry name" value="Transferase(Phosphotransferase) domain 1"/>
    <property type="match status" value="2"/>
</dbReference>
<feature type="domain" description="Protein kinase" evidence="3">
    <location>
        <begin position="57"/>
        <end position="319"/>
    </location>
</feature>
<dbReference type="EMBL" id="GDJX01024214">
    <property type="protein sequence ID" value="JAT43722.1"/>
    <property type="molecule type" value="Transcribed_RNA"/>
</dbReference>
<sequence>MSEETQRRRRQHGGRLLCRKLRRVLSNPRSLLSASSPSGILPFLRHFTYKEIKRATDGFSRIVGSDGNGPIYKAQFPDGLVATVKKIRAFEEGKYLHRELQILGRLHHRHLVKLQGFSEGQDRFLVFDYIENGSLKEFLHDPLRTPLNWRTRLQIAFDVAAALEYLHLFCDPPIHSVTISADNILLDRNFVAKLSTFGSLSSDGHQLPDSYAQDSKESIIQRNKNILFQFGVLILELVTGQSFGSEGADLMQWIQQSNFTYSMHKMVDSDLGNTYDSKELKSLLIMARMCTKIIDEPVISISQVLRYLQRKVEQSTAQA</sequence>
<dbReference type="Gene3D" id="3.30.200.20">
    <property type="entry name" value="Phosphorylase Kinase, domain 1"/>
    <property type="match status" value="1"/>
</dbReference>
<keyword evidence="2" id="KW-0067">ATP-binding</keyword>
<dbReference type="InterPro" id="IPR000719">
    <property type="entry name" value="Prot_kinase_dom"/>
</dbReference>
<dbReference type="PANTHER" id="PTHR27001">
    <property type="entry name" value="OS01G0253100 PROTEIN"/>
    <property type="match status" value="1"/>
</dbReference>
<proteinExistence type="predicted"/>
<evidence type="ECO:0000313" key="4">
    <source>
        <dbReference type="EMBL" id="JAT43722.1"/>
    </source>
</evidence>
<dbReference type="InterPro" id="IPR001245">
    <property type="entry name" value="Ser-Thr/Tyr_kinase_cat_dom"/>
</dbReference>
<dbReference type="SUPFAM" id="SSF56112">
    <property type="entry name" value="Protein kinase-like (PK-like)"/>
    <property type="match status" value="1"/>
</dbReference>
<keyword evidence="4" id="KW-0808">Transferase</keyword>
<accession>A0A1D1XMU5</accession>
<dbReference type="PANTHER" id="PTHR27001:SF20">
    <property type="entry name" value="PROTEIN KINASE SUPERFAMILY PROTEIN"/>
    <property type="match status" value="1"/>
</dbReference>
<evidence type="ECO:0000256" key="2">
    <source>
        <dbReference type="ARBA" id="ARBA00022840"/>
    </source>
</evidence>
<dbReference type="GO" id="GO:0005886">
    <property type="term" value="C:plasma membrane"/>
    <property type="evidence" value="ECO:0007669"/>
    <property type="project" value="TreeGrafter"/>
</dbReference>
<dbReference type="PROSITE" id="PS50011">
    <property type="entry name" value="PROTEIN_KINASE_DOM"/>
    <property type="match status" value="1"/>
</dbReference>
<keyword evidence="4" id="KW-0675">Receptor</keyword>
<dbReference type="AlphaFoldDB" id="A0A1D1XMU5"/>
<name>A0A1D1XMU5_9ARAE</name>
<organism evidence="4">
    <name type="scientific">Anthurium amnicola</name>
    <dbReference type="NCBI Taxonomy" id="1678845"/>
    <lineage>
        <taxon>Eukaryota</taxon>
        <taxon>Viridiplantae</taxon>
        <taxon>Streptophyta</taxon>
        <taxon>Embryophyta</taxon>
        <taxon>Tracheophyta</taxon>
        <taxon>Spermatophyta</taxon>
        <taxon>Magnoliopsida</taxon>
        <taxon>Liliopsida</taxon>
        <taxon>Araceae</taxon>
        <taxon>Pothoideae</taxon>
        <taxon>Potheae</taxon>
        <taxon>Anthurium</taxon>
    </lineage>
</organism>
<protein>
    <submittedName>
        <fullName evidence="4">Putative receptor-like protein kinase At1g49730</fullName>
    </submittedName>
</protein>